<name>A0A7Y3SW19_9CLOT</name>
<dbReference type="AlphaFoldDB" id="A0A7Y3SW19"/>
<dbReference type="RefSeq" id="WP_171297045.1">
    <property type="nucleotide sequence ID" value="NZ_CP087098.1"/>
</dbReference>
<dbReference type="EC" id="3.2.2.5" evidence="4"/>
<evidence type="ECO:0000256" key="5">
    <source>
        <dbReference type="ARBA" id="ARBA00035014"/>
    </source>
</evidence>
<evidence type="ECO:0000259" key="9">
    <source>
        <dbReference type="PROSITE" id="PS50305"/>
    </source>
</evidence>
<comment type="similarity">
    <text evidence="5">Belongs to the soluble Thoeris ThsA family.</text>
</comment>
<evidence type="ECO:0000256" key="1">
    <source>
        <dbReference type="ARBA" id="ARBA00022801"/>
    </source>
</evidence>
<dbReference type="Pfam" id="PF18185">
    <property type="entry name" value="STALD"/>
    <property type="match status" value="1"/>
</dbReference>
<organism evidence="10 11">
    <name type="scientific">Clostridium estertheticum</name>
    <dbReference type="NCBI Taxonomy" id="238834"/>
    <lineage>
        <taxon>Bacteria</taxon>
        <taxon>Bacillati</taxon>
        <taxon>Bacillota</taxon>
        <taxon>Clostridia</taxon>
        <taxon>Eubacteriales</taxon>
        <taxon>Clostridiaceae</taxon>
        <taxon>Clostridium</taxon>
    </lineage>
</organism>
<comment type="catalytic activity">
    <reaction evidence="7">
        <text>NAD(+) + H2O = ADP-D-ribose + nicotinamide + H(+)</text>
        <dbReference type="Rhea" id="RHEA:16301"/>
        <dbReference type="ChEBI" id="CHEBI:15377"/>
        <dbReference type="ChEBI" id="CHEBI:15378"/>
        <dbReference type="ChEBI" id="CHEBI:17154"/>
        <dbReference type="ChEBI" id="CHEBI:57540"/>
        <dbReference type="ChEBI" id="CHEBI:57967"/>
        <dbReference type="EC" id="3.2.2.5"/>
    </reaction>
    <physiologicalReaction direction="left-to-right" evidence="7">
        <dbReference type="Rhea" id="RHEA:16302"/>
    </physiologicalReaction>
</comment>
<protein>
    <recommendedName>
        <fullName evidence="6">NAD(+) hydrolase ThsA</fullName>
        <ecNumber evidence="4">3.2.2.5</ecNumber>
    </recommendedName>
</protein>
<evidence type="ECO:0000256" key="6">
    <source>
        <dbReference type="ARBA" id="ARBA00035033"/>
    </source>
</evidence>
<keyword evidence="2" id="KW-0520">NAD</keyword>
<accession>A0A7Y3SW19</accession>
<dbReference type="GO" id="GO:0003953">
    <property type="term" value="F:NAD+ nucleosidase activity"/>
    <property type="evidence" value="ECO:0007669"/>
    <property type="project" value="UniProtKB-EC"/>
</dbReference>
<dbReference type="PROSITE" id="PS50305">
    <property type="entry name" value="SIRTUIN"/>
    <property type="match status" value="1"/>
</dbReference>
<dbReference type="SUPFAM" id="SSF52467">
    <property type="entry name" value="DHS-like NAD/FAD-binding domain"/>
    <property type="match status" value="1"/>
</dbReference>
<proteinExistence type="inferred from homology"/>
<evidence type="ECO:0000313" key="11">
    <source>
        <dbReference type="Proteomes" id="UP000531659"/>
    </source>
</evidence>
<evidence type="ECO:0000313" key="10">
    <source>
        <dbReference type="EMBL" id="NNU76356.1"/>
    </source>
</evidence>
<dbReference type="Proteomes" id="UP000531659">
    <property type="component" value="Unassembled WGS sequence"/>
</dbReference>
<keyword evidence="1" id="KW-0378">Hydrolase</keyword>
<comment type="caution">
    <text evidence="8">Lacks conserved residue(s) required for the propagation of feature annotation.</text>
</comment>
<gene>
    <name evidence="10" type="ORF">HLQ16_10475</name>
</gene>
<evidence type="ECO:0000256" key="2">
    <source>
        <dbReference type="ARBA" id="ARBA00023027"/>
    </source>
</evidence>
<keyword evidence="3" id="KW-0051">Antiviral defense</keyword>
<dbReference type="Pfam" id="PF13289">
    <property type="entry name" value="SIR2_2"/>
    <property type="match status" value="1"/>
</dbReference>
<evidence type="ECO:0000256" key="7">
    <source>
        <dbReference type="ARBA" id="ARBA00047575"/>
    </source>
</evidence>
<evidence type="ECO:0000256" key="3">
    <source>
        <dbReference type="ARBA" id="ARBA00023118"/>
    </source>
</evidence>
<evidence type="ECO:0000256" key="8">
    <source>
        <dbReference type="PROSITE-ProRule" id="PRU00236"/>
    </source>
</evidence>
<comment type="caution">
    <text evidence="10">The sequence shown here is derived from an EMBL/GenBank/DDBJ whole genome shotgun (WGS) entry which is preliminary data.</text>
</comment>
<dbReference type="EMBL" id="JABEYB010000007">
    <property type="protein sequence ID" value="NNU76356.1"/>
    <property type="molecule type" value="Genomic_DNA"/>
</dbReference>
<dbReference type="InterPro" id="IPR026590">
    <property type="entry name" value="Ssirtuin_cat_dom"/>
</dbReference>
<dbReference type="InterPro" id="IPR029035">
    <property type="entry name" value="DHS-like_NAD/FAD-binding_dom"/>
</dbReference>
<sequence>MLHIDKQFEDSIIKELKNDNLVIFGGAGLSRSSGYVDWATLLSGMASKLGLTIDNGTDLVSLAQYYSNENGRQGLNEAIIEQFDKNAEENSTLNILASLPISVYWTTNYDSLIEDTLRKNKKKTDIKIDQSQLKYFKTNRDVVIYKMHGDKDHPDNAVITRDDYESYNKTRPLFTTNLKGQLIEKTFLFIGFSFEDPNLEQIFRRVRTDLITDAPKNHYCFFKEIDKELYLNKEGIYDDFKYTEDKISQALRIKDLKRYGINTLLVDEYEDITKILARIHTKYKLGNIFISGSAEEYGDFEKEAAQELMHNLSKRLIKNEYDIITGFGVGVGSFVINGVLDEIYSKGNDIEDRLIMRPFPQKSSGGKVLKQLWTDYRKNMISLAGISIFMFGNKTDSTGEIVEANGMIEEFNIAKEQDSFIIPIATTGYVSRIIMDEIKNDLSKYWYLKESITILENEKDNDKIINEVIKIINRLRIDL</sequence>
<feature type="domain" description="Deacetylase sirtuin-type" evidence="9">
    <location>
        <begin position="1"/>
        <end position="301"/>
    </location>
</feature>
<evidence type="ECO:0000256" key="4">
    <source>
        <dbReference type="ARBA" id="ARBA00034327"/>
    </source>
</evidence>
<reference evidence="10 11" key="1">
    <citation type="submission" date="2020-05" db="EMBL/GenBank/DDBJ databases">
        <title>Complete genome of Clostridium estertheticum subspecies estertheticum, isolated from Vacuum packed lamb meat from New Zealand imported to Switzerland.</title>
        <authorList>
            <person name="Wambui J."/>
            <person name="Stevens M.J.A."/>
            <person name="Stephan R."/>
        </authorList>
    </citation>
    <scope>NUCLEOTIDE SEQUENCE [LARGE SCALE GENOMIC DNA]</scope>
    <source>
        <strain evidence="10 11">CEST001</strain>
    </source>
</reference>
<dbReference type="GO" id="GO:0051607">
    <property type="term" value="P:defense response to virus"/>
    <property type="evidence" value="ECO:0007669"/>
    <property type="project" value="UniProtKB-KW"/>
</dbReference>
<dbReference type="InterPro" id="IPR041486">
    <property type="entry name" value="ThsA_STALD"/>
</dbReference>